<dbReference type="HOGENOM" id="CLU_2455225_0_0_1"/>
<dbReference type="RefSeq" id="XP_013238838.1">
    <property type="nucleotide sequence ID" value="XM_013383384.1"/>
</dbReference>
<evidence type="ECO:0000313" key="2">
    <source>
        <dbReference type="Proteomes" id="UP000029725"/>
    </source>
</evidence>
<evidence type="ECO:0000313" key="1">
    <source>
        <dbReference type="EMBL" id="KGG52402.1"/>
    </source>
</evidence>
<dbReference type="GeneID" id="25258709"/>
<name>A0A098VTX7_9MICR</name>
<sequence length="89" mass="9841">MAAINGVELWKLALLSLTTIGDVKNCTILALNSEPASKDLVVFILEHVSKNFSPSDCIDIIRIITEHIEEIGINQFISVDELKLMFGQV</sequence>
<keyword evidence="2" id="KW-1185">Reference proteome</keyword>
<accession>A0A098VTX7</accession>
<comment type="caution">
    <text evidence="1">The sequence shown here is derived from an EMBL/GenBank/DDBJ whole genome shotgun (WGS) entry which is preliminary data.</text>
</comment>
<reference evidence="1 2" key="1">
    <citation type="submission" date="2014-04" db="EMBL/GenBank/DDBJ databases">
        <title>A new species of microsporidia sheds light on the evolution of extreme parasitism.</title>
        <authorList>
            <person name="Haag K.L."/>
            <person name="James T.Y."/>
            <person name="Larsson R."/>
            <person name="Schaer T.M."/>
            <person name="Refardt D."/>
            <person name="Pombert J.-F."/>
            <person name="Ebert D."/>
        </authorList>
    </citation>
    <scope>NUCLEOTIDE SEQUENCE [LARGE SCALE GENOMIC DNA]</scope>
    <source>
        <strain evidence="1 2">UGP3</strain>
        <tissue evidence="1">Spores</tissue>
    </source>
</reference>
<gene>
    <name evidence="1" type="ORF">DI09_179p10</name>
</gene>
<dbReference type="Proteomes" id="UP000029725">
    <property type="component" value="Unassembled WGS sequence"/>
</dbReference>
<organism evidence="1 2">
    <name type="scientific">Mitosporidium daphniae</name>
    <dbReference type="NCBI Taxonomy" id="1485682"/>
    <lineage>
        <taxon>Eukaryota</taxon>
        <taxon>Fungi</taxon>
        <taxon>Fungi incertae sedis</taxon>
        <taxon>Microsporidia</taxon>
        <taxon>Mitosporidium</taxon>
    </lineage>
</organism>
<dbReference type="EMBL" id="JMKJ01000087">
    <property type="protein sequence ID" value="KGG52402.1"/>
    <property type="molecule type" value="Genomic_DNA"/>
</dbReference>
<dbReference type="AlphaFoldDB" id="A0A098VTX7"/>
<dbReference type="VEuPathDB" id="MicrosporidiaDB:DI09_179p10"/>
<protein>
    <submittedName>
        <fullName evidence="1">Uncharacterized protein</fullName>
    </submittedName>
</protein>
<proteinExistence type="predicted"/>